<dbReference type="GeneID" id="124293073"/>
<dbReference type="PANTHER" id="PTHR46105">
    <property type="entry name" value="AGAP004733-PA"/>
    <property type="match status" value="1"/>
</dbReference>
<keyword evidence="5" id="KW-0862">Zinc</keyword>
<evidence type="ECO:0000256" key="2">
    <source>
        <dbReference type="ARBA" id="ARBA00022723"/>
    </source>
</evidence>
<evidence type="ECO:0000313" key="14">
    <source>
        <dbReference type="Proteomes" id="UP000829291"/>
    </source>
</evidence>
<evidence type="ECO:0000256" key="1">
    <source>
        <dbReference type="ARBA" id="ARBA00004123"/>
    </source>
</evidence>
<feature type="compositionally biased region" description="Polar residues" evidence="11">
    <location>
        <begin position="277"/>
        <end position="287"/>
    </location>
</feature>
<dbReference type="InterPro" id="IPR013087">
    <property type="entry name" value="Znf_C2H2_type"/>
</dbReference>
<keyword evidence="6" id="KW-0805">Transcription regulation</keyword>
<reference evidence="15" key="1">
    <citation type="submission" date="2025-08" db="UniProtKB">
        <authorList>
            <consortium name="RefSeq"/>
        </authorList>
    </citation>
    <scope>IDENTIFICATION</scope>
    <source>
        <tissue evidence="15">Thorax and Abdomen</tissue>
    </source>
</reference>
<evidence type="ECO:0000256" key="7">
    <source>
        <dbReference type="ARBA" id="ARBA00023125"/>
    </source>
</evidence>
<organism evidence="14 15">
    <name type="scientific">Neodiprion lecontei</name>
    <name type="common">Redheaded pine sawfly</name>
    <dbReference type="NCBI Taxonomy" id="441921"/>
    <lineage>
        <taxon>Eukaryota</taxon>
        <taxon>Metazoa</taxon>
        <taxon>Ecdysozoa</taxon>
        <taxon>Arthropoda</taxon>
        <taxon>Hexapoda</taxon>
        <taxon>Insecta</taxon>
        <taxon>Pterygota</taxon>
        <taxon>Neoptera</taxon>
        <taxon>Endopterygota</taxon>
        <taxon>Hymenoptera</taxon>
        <taxon>Tenthredinoidea</taxon>
        <taxon>Diprionidae</taxon>
        <taxon>Diprioninae</taxon>
        <taxon>Neodiprion</taxon>
    </lineage>
</organism>
<dbReference type="Gene3D" id="3.30.160.60">
    <property type="entry name" value="Classic Zinc Finger"/>
    <property type="match status" value="1"/>
</dbReference>
<keyword evidence="14" id="KW-1185">Reference proteome</keyword>
<evidence type="ECO:0000256" key="5">
    <source>
        <dbReference type="ARBA" id="ARBA00022833"/>
    </source>
</evidence>
<evidence type="ECO:0000256" key="4">
    <source>
        <dbReference type="ARBA" id="ARBA00022771"/>
    </source>
</evidence>
<accession>A0ABM3FJK9</accession>
<gene>
    <name evidence="15" type="primary">LOC124293073</name>
</gene>
<feature type="region of interest" description="Disordered" evidence="11">
    <location>
        <begin position="194"/>
        <end position="287"/>
    </location>
</feature>
<dbReference type="PROSITE" id="PS50157">
    <property type="entry name" value="ZINC_FINGER_C2H2_2"/>
    <property type="match status" value="2"/>
</dbReference>
<sequence>MYNLYRAWFGSESCNPLETRSSAPVGPAIGLSPPDTLIRVGNDGEHQFVAHRSVLAAHSGYLKALLATSSNVAPGTTAATSVASLSVSSVGGEAFAPLLNYMYTGRLEVTLDNIYSVLLATHLLHMPGALDQCRAALLKLRAPPVAGGVLRPVPSRVVGPPLCWPPPASLYSSGTLPLPTLGVPAAVSISGMPTPISRESHNVNSNYNSGEKSVSPKPSTSQQIPRSPARSLTPDASRRSENISRTPRGQRSPSPAGSAEKISVTDSEPARGRKCQRTSSDPQGNGSGSNVVIDIACCDGPVRFHRVLNVNYSGNDNGEDSCTGLQQQQQQQQRVCEIETVGENDENVCDVEEGIQGIANSVPNEAGHYTCGYCRHTFKSQYCYQKHARRHLHPANGDGQTSGRRREVRLLDLNVQYYPCKICGSKFPSYYFVHKHRKLCHGSDDNQSGSDESNANNFNSKLSQ</sequence>
<dbReference type="Gene3D" id="3.30.710.10">
    <property type="entry name" value="Potassium Channel Kv1.1, Chain A"/>
    <property type="match status" value="1"/>
</dbReference>
<comment type="subcellular location">
    <subcellularLocation>
        <location evidence="1">Nucleus</location>
    </subcellularLocation>
</comment>
<keyword evidence="7" id="KW-0238">DNA-binding</keyword>
<proteinExistence type="predicted"/>
<keyword evidence="8" id="KW-0804">Transcription</keyword>
<dbReference type="RefSeq" id="XP_046588213.1">
    <property type="nucleotide sequence ID" value="XM_046732257.1"/>
</dbReference>
<evidence type="ECO:0000256" key="10">
    <source>
        <dbReference type="PROSITE-ProRule" id="PRU00042"/>
    </source>
</evidence>
<evidence type="ECO:0000259" key="13">
    <source>
        <dbReference type="PROSITE" id="PS50157"/>
    </source>
</evidence>
<dbReference type="PROSITE" id="PS50097">
    <property type="entry name" value="BTB"/>
    <property type="match status" value="1"/>
</dbReference>
<feature type="domain" description="C2H2-type" evidence="13">
    <location>
        <begin position="369"/>
        <end position="391"/>
    </location>
</feature>
<evidence type="ECO:0000256" key="3">
    <source>
        <dbReference type="ARBA" id="ARBA00022737"/>
    </source>
</evidence>
<evidence type="ECO:0000256" key="6">
    <source>
        <dbReference type="ARBA" id="ARBA00023015"/>
    </source>
</evidence>
<evidence type="ECO:0000259" key="12">
    <source>
        <dbReference type="PROSITE" id="PS50097"/>
    </source>
</evidence>
<feature type="domain" description="BTB" evidence="12">
    <location>
        <begin position="34"/>
        <end position="111"/>
    </location>
</feature>
<keyword evidence="3" id="KW-0677">Repeat</keyword>
<dbReference type="InterPro" id="IPR050457">
    <property type="entry name" value="ZnFinger_BTB_dom_contain"/>
</dbReference>
<dbReference type="InterPro" id="IPR011333">
    <property type="entry name" value="SKP1/BTB/POZ_sf"/>
</dbReference>
<feature type="compositionally biased region" description="Polar residues" evidence="11">
    <location>
        <begin position="202"/>
        <end position="225"/>
    </location>
</feature>
<dbReference type="SMART" id="SM00225">
    <property type="entry name" value="BTB"/>
    <property type="match status" value="1"/>
</dbReference>
<evidence type="ECO:0000313" key="15">
    <source>
        <dbReference type="RefSeq" id="XP_046588213.1"/>
    </source>
</evidence>
<dbReference type="SUPFAM" id="SSF54695">
    <property type="entry name" value="POZ domain"/>
    <property type="match status" value="1"/>
</dbReference>
<protein>
    <submittedName>
        <fullName evidence="15">B-cell CLL/lymphoma 6 member B protein isoform X1</fullName>
    </submittedName>
</protein>
<keyword evidence="4 10" id="KW-0863">Zinc-finger</keyword>
<dbReference type="InterPro" id="IPR000210">
    <property type="entry name" value="BTB/POZ_dom"/>
</dbReference>
<keyword evidence="2" id="KW-0479">Metal-binding</keyword>
<evidence type="ECO:0000256" key="9">
    <source>
        <dbReference type="ARBA" id="ARBA00023242"/>
    </source>
</evidence>
<name>A0ABM3FJK9_NEOLC</name>
<keyword evidence="9" id="KW-0539">Nucleus</keyword>
<evidence type="ECO:0000256" key="11">
    <source>
        <dbReference type="SAM" id="MobiDB-lite"/>
    </source>
</evidence>
<evidence type="ECO:0000256" key="8">
    <source>
        <dbReference type="ARBA" id="ARBA00023163"/>
    </source>
</evidence>
<dbReference type="Proteomes" id="UP000829291">
    <property type="component" value="Chromosome 2"/>
</dbReference>
<dbReference type="CDD" id="cd18186">
    <property type="entry name" value="BTB_POZ_ZBTB_KLHL-like"/>
    <property type="match status" value="1"/>
</dbReference>
<dbReference type="SMART" id="SM00355">
    <property type="entry name" value="ZnF_C2H2"/>
    <property type="match status" value="2"/>
</dbReference>
<feature type="compositionally biased region" description="Polar residues" evidence="11">
    <location>
        <begin position="445"/>
        <end position="464"/>
    </location>
</feature>
<feature type="compositionally biased region" description="Polar residues" evidence="11">
    <location>
        <begin position="243"/>
        <end position="255"/>
    </location>
</feature>
<dbReference type="Pfam" id="PF00651">
    <property type="entry name" value="BTB"/>
    <property type="match status" value="1"/>
</dbReference>
<feature type="domain" description="C2H2-type" evidence="13">
    <location>
        <begin position="418"/>
        <end position="446"/>
    </location>
</feature>
<dbReference type="PROSITE" id="PS00028">
    <property type="entry name" value="ZINC_FINGER_C2H2_1"/>
    <property type="match status" value="1"/>
</dbReference>
<dbReference type="PANTHER" id="PTHR46105:SF5">
    <property type="entry name" value="ZINC FINGER AND BTB DOMAIN-CONTAINING PROTEIN 44 ISOFORM X1"/>
    <property type="match status" value="1"/>
</dbReference>
<feature type="region of interest" description="Disordered" evidence="11">
    <location>
        <begin position="443"/>
        <end position="464"/>
    </location>
</feature>